<evidence type="ECO:0000259" key="1">
    <source>
        <dbReference type="Pfam" id="PF20283"/>
    </source>
</evidence>
<accession>A0A7X4YGK6</accession>
<keyword evidence="3" id="KW-1185">Reference proteome</keyword>
<proteinExistence type="predicted"/>
<dbReference type="Proteomes" id="UP000537825">
    <property type="component" value="Unassembled WGS sequence"/>
</dbReference>
<gene>
    <name evidence="2" type="ORF">GTZ93_34040</name>
</gene>
<sequence>MSLETHDDIVVSSGSDHIIAAIQTKHSWSGDLLTGHSVELWKTLRVWIYLLAKQHLSHDSMLILSTTARVGPDLRELVDAPRGKTDVENIRRRLDETSRISSNKEVADAMSDWRRLGKAQREFLAQRITIQEAQPRLAEVDELIDKRLLRSAVRPQAVRLFRESLIGWFDGLVAARLSSGGCKITVAEVVGKLAELFSLQAPAALISTQGEAEHPPLDEERRSDPPYLRQLNLLDAPDEHLVNAVAMFYRARAERESWRQTRPNAALELQSYDGDLKAKWRTIRLGALRTKLSDASNLIECGWRIHEECMNYHGNISGMLVPVHVANGTHYMLTNEPGSSPYIGWHPDYLNLLSPSKKEGE</sequence>
<reference evidence="2 3" key="1">
    <citation type="submission" date="2020-01" db="EMBL/GenBank/DDBJ databases">
        <title>The draft genome sequence of Corallococcus exiguus DSM 14696.</title>
        <authorList>
            <person name="Zhang X."/>
            <person name="Zhu H."/>
        </authorList>
    </citation>
    <scope>NUCLEOTIDE SEQUENCE [LARGE SCALE GENOMIC DNA]</scope>
    <source>
        <strain evidence="2 3">DSM 14696</strain>
    </source>
</reference>
<dbReference type="RefSeq" id="WP_139915920.1">
    <property type="nucleotide sequence ID" value="NZ_CBCSLE010000011.1"/>
</dbReference>
<dbReference type="EMBL" id="JAAAPK010000011">
    <property type="protein sequence ID" value="NBC44831.1"/>
    <property type="molecule type" value="Genomic_DNA"/>
</dbReference>
<evidence type="ECO:0000313" key="2">
    <source>
        <dbReference type="EMBL" id="NBC44831.1"/>
    </source>
</evidence>
<name>A0A7X4YGK6_9BACT</name>
<protein>
    <recommendedName>
        <fullName evidence="1">ABC-three component systems C-terminal domain-containing protein</fullName>
    </recommendedName>
</protein>
<dbReference type="Pfam" id="PF20283">
    <property type="entry name" value="CTD7"/>
    <property type="match status" value="1"/>
</dbReference>
<dbReference type="AlphaFoldDB" id="A0A7X4YGK6"/>
<feature type="domain" description="ABC-three component systems C-terminal" evidence="1">
    <location>
        <begin position="228"/>
        <end position="353"/>
    </location>
</feature>
<comment type="caution">
    <text evidence="2">The sequence shown here is derived from an EMBL/GenBank/DDBJ whole genome shotgun (WGS) entry which is preliminary data.</text>
</comment>
<dbReference type="InterPro" id="IPR046913">
    <property type="entry name" value="ABC-3C_CTD7"/>
</dbReference>
<evidence type="ECO:0000313" key="3">
    <source>
        <dbReference type="Proteomes" id="UP000537825"/>
    </source>
</evidence>
<organism evidence="2 3">
    <name type="scientific">Corallococcus exiguus</name>
    <dbReference type="NCBI Taxonomy" id="83462"/>
    <lineage>
        <taxon>Bacteria</taxon>
        <taxon>Pseudomonadati</taxon>
        <taxon>Myxococcota</taxon>
        <taxon>Myxococcia</taxon>
        <taxon>Myxococcales</taxon>
        <taxon>Cystobacterineae</taxon>
        <taxon>Myxococcaceae</taxon>
        <taxon>Corallococcus</taxon>
    </lineage>
</organism>